<comment type="caution">
    <text evidence="1">The sequence shown here is derived from an EMBL/GenBank/DDBJ whole genome shotgun (WGS) entry which is preliminary data.</text>
</comment>
<proteinExistence type="predicted"/>
<sequence>MIFKTAHRNYALEGLRARGRLKTGELNKTEQSYSDYLEGEKRSGRILDFWFESMKLKVADGSCWYTPDFVVLRPDGRIELHEVKGAPAVFMDDAKIKCKVIADKYPFDFFVIYPRRKKDGGGFDVIPYPTRR</sequence>
<accession>A0ABS9MTD6</accession>
<dbReference type="EMBL" id="JAKNCT010000015">
    <property type="protein sequence ID" value="MCG5031880.1"/>
    <property type="molecule type" value="Genomic_DNA"/>
</dbReference>
<dbReference type="Gene3D" id="3.40.91.30">
    <property type="match status" value="1"/>
</dbReference>
<evidence type="ECO:0000313" key="1">
    <source>
        <dbReference type="EMBL" id="MCG5031880.1"/>
    </source>
</evidence>
<dbReference type="Proteomes" id="UP001297600">
    <property type="component" value="Unassembled WGS sequence"/>
</dbReference>
<name>A0ABS9MTD6_9BURK</name>
<keyword evidence="2" id="KW-1185">Reference proteome</keyword>
<gene>
    <name evidence="1" type="ORF">MAF45_10580</name>
</gene>
<evidence type="ECO:0000313" key="2">
    <source>
        <dbReference type="Proteomes" id="UP001297600"/>
    </source>
</evidence>
<reference evidence="1 2" key="1">
    <citation type="submission" date="2022-02" db="EMBL/GenBank/DDBJ databases">
        <title>Mesosutterella porci, a novel member of the family Sutterellaceae from pig feces.</title>
        <authorList>
            <person name="Wylensek D."/>
            <person name="Clavel T."/>
        </authorList>
    </citation>
    <scope>NUCLEOTIDE SEQUENCE [LARGE SCALE GENOMIC DNA]</scope>
    <source>
        <strain evidence="2">oilRF-744-wt-GAM-9</strain>
    </source>
</reference>
<organism evidence="1 2">
    <name type="scientific">Mesosutterella porci</name>
    <dbReference type="NCBI Taxonomy" id="2915351"/>
    <lineage>
        <taxon>Bacteria</taxon>
        <taxon>Pseudomonadati</taxon>
        <taxon>Pseudomonadota</taxon>
        <taxon>Betaproteobacteria</taxon>
        <taxon>Burkholderiales</taxon>
        <taxon>Sutterellaceae</taxon>
        <taxon>Mesosutterella</taxon>
    </lineage>
</organism>
<protein>
    <submittedName>
        <fullName evidence="1">DUF1064 domain-containing protein</fullName>
    </submittedName>
</protein>
<dbReference type="RefSeq" id="WP_237980508.1">
    <property type="nucleotide sequence ID" value="NZ_JAKNCT010000015.1"/>
</dbReference>